<evidence type="ECO:0000313" key="1">
    <source>
        <dbReference type="EMBL" id="CAF5213925.1"/>
    </source>
</evidence>
<organism evidence="1 2">
    <name type="scientific">Rotaria magnacalcarata</name>
    <dbReference type="NCBI Taxonomy" id="392030"/>
    <lineage>
        <taxon>Eukaryota</taxon>
        <taxon>Metazoa</taxon>
        <taxon>Spiralia</taxon>
        <taxon>Gnathifera</taxon>
        <taxon>Rotifera</taxon>
        <taxon>Eurotatoria</taxon>
        <taxon>Bdelloidea</taxon>
        <taxon>Philodinida</taxon>
        <taxon>Philodinidae</taxon>
        <taxon>Rotaria</taxon>
    </lineage>
</organism>
<dbReference type="AlphaFoldDB" id="A0A8S3J734"/>
<sequence length="61" mass="7331">MLKLTVYTEQLNVTFKERHVLSRFLVLTSRIINNWSIEWDPSSTNAKRFTVHGWKQYFSRG</sequence>
<reference evidence="1" key="1">
    <citation type="submission" date="2021-02" db="EMBL/GenBank/DDBJ databases">
        <authorList>
            <person name="Nowell W R."/>
        </authorList>
    </citation>
    <scope>NUCLEOTIDE SEQUENCE</scope>
</reference>
<proteinExistence type="predicted"/>
<dbReference type="Proteomes" id="UP000676336">
    <property type="component" value="Unassembled WGS sequence"/>
</dbReference>
<name>A0A8S3J734_9BILA</name>
<comment type="caution">
    <text evidence="1">The sequence shown here is derived from an EMBL/GenBank/DDBJ whole genome shotgun (WGS) entry which is preliminary data.</text>
</comment>
<feature type="non-terminal residue" evidence="1">
    <location>
        <position position="61"/>
    </location>
</feature>
<gene>
    <name evidence="1" type="ORF">SMN809_LOCUS79161</name>
</gene>
<protein>
    <submittedName>
        <fullName evidence="1">Uncharacterized protein</fullName>
    </submittedName>
</protein>
<accession>A0A8S3J734</accession>
<evidence type="ECO:0000313" key="2">
    <source>
        <dbReference type="Proteomes" id="UP000676336"/>
    </source>
</evidence>
<dbReference type="EMBL" id="CAJOBI010341778">
    <property type="protein sequence ID" value="CAF5213925.1"/>
    <property type="molecule type" value="Genomic_DNA"/>
</dbReference>